<feature type="domain" description="Stealth protein CR2 conserved region 2" evidence="3">
    <location>
        <begin position="39"/>
        <end position="147"/>
    </location>
</feature>
<evidence type="ECO:0000313" key="4">
    <source>
        <dbReference type="EMBL" id="QHS93528.1"/>
    </source>
</evidence>
<proteinExistence type="inferred from homology"/>
<organism evidence="4">
    <name type="scientific">viral metagenome</name>
    <dbReference type="NCBI Taxonomy" id="1070528"/>
    <lineage>
        <taxon>unclassified sequences</taxon>
        <taxon>metagenomes</taxon>
        <taxon>organismal metagenomes</taxon>
    </lineage>
</organism>
<evidence type="ECO:0000256" key="1">
    <source>
        <dbReference type="ARBA" id="ARBA00007583"/>
    </source>
</evidence>
<dbReference type="InterPro" id="IPR021520">
    <property type="entry name" value="Stealth_CR2"/>
</dbReference>
<evidence type="ECO:0000259" key="3">
    <source>
        <dbReference type="Pfam" id="PF11380"/>
    </source>
</evidence>
<sequence>MSLVVDVVYTWVTDTLAHRQKRRTYLGTKKAPKDNGINRYSDHSELKYSIRSIYKFAPWVHAIYIVCDDDQRPAWLHRRSEECNIPIYVIKHSTIIPIDHLPTFNSQAIEAHLHRIPGLSEHFIYFNDDMFLGNACTTDDFFTSEGRPRYYLHGSTASRIVPNMSKHAYAWFNNNRLLDHLFGKRAKRPYPTHQAVAMLKSSFEAVWNHDVIRPHLERTSSSRFRETHNVYLIGFLVYWNIQHRLAGQGRHRGMYLNYSDALNYHYALLRIELSKPVLFCINDNLCLRRKIGEMHLARFFRRFFNWTTIAEL</sequence>
<dbReference type="PANTHER" id="PTHR24045">
    <property type="match status" value="1"/>
</dbReference>
<accession>A0A6C0BQ62</accession>
<dbReference type="InterPro" id="IPR047141">
    <property type="entry name" value="Stealth"/>
</dbReference>
<reference evidence="4" key="1">
    <citation type="journal article" date="2020" name="Nature">
        <title>Giant virus diversity and host interactions through global metagenomics.</title>
        <authorList>
            <person name="Schulz F."/>
            <person name="Roux S."/>
            <person name="Paez-Espino D."/>
            <person name="Jungbluth S."/>
            <person name="Walsh D.A."/>
            <person name="Denef V.J."/>
            <person name="McMahon K.D."/>
            <person name="Konstantinidis K.T."/>
            <person name="Eloe-Fadrosh E.A."/>
            <person name="Kyrpides N.C."/>
            <person name="Woyke T."/>
        </authorList>
    </citation>
    <scope>NUCLEOTIDE SEQUENCE</scope>
    <source>
        <strain evidence="4">GVMAG-M-3300018080-19</strain>
    </source>
</reference>
<keyword evidence="2" id="KW-0808">Transferase</keyword>
<evidence type="ECO:0000256" key="2">
    <source>
        <dbReference type="ARBA" id="ARBA00022679"/>
    </source>
</evidence>
<comment type="similarity">
    <text evidence="1">Belongs to the stealth family.</text>
</comment>
<dbReference type="AlphaFoldDB" id="A0A6C0BQ62"/>
<protein>
    <recommendedName>
        <fullName evidence="3">Stealth protein CR2 conserved region 2 domain-containing protein</fullName>
    </recommendedName>
</protein>
<dbReference type="GO" id="GO:0005794">
    <property type="term" value="C:Golgi apparatus"/>
    <property type="evidence" value="ECO:0007669"/>
    <property type="project" value="TreeGrafter"/>
</dbReference>
<dbReference type="GO" id="GO:0016772">
    <property type="term" value="F:transferase activity, transferring phosphorus-containing groups"/>
    <property type="evidence" value="ECO:0007669"/>
    <property type="project" value="InterPro"/>
</dbReference>
<name>A0A6C0BQ62_9ZZZZ</name>
<dbReference type="Pfam" id="PF11380">
    <property type="entry name" value="Stealth_CR2"/>
    <property type="match status" value="1"/>
</dbReference>
<dbReference type="EMBL" id="MN739207">
    <property type="protein sequence ID" value="QHS93528.1"/>
    <property type="molecule type" value="Genomic_DNA"/>
</dbReference>
<dbReference type="PANTHER" id="PTHR24045:SF0">
    <property type="entry name" value="N-ACETYLGLUCOSAMINE-1-PHOSPHOTRANSFERASE SUBUNITS ALPHA_BETA"/>
    <property type="match status" value="1"/>
</dbReference>